<name>A0ABX5A8R5_RATRA</name>
<keyword evidence="3" id="KW-1185">Reference proteome</keyword>
<protein>
    <submittedName>
        <fullName evidence="2">Uncharacterized protein</fullName>
    </submittedName>
</protein>
<accession>A0ABX5A8R5</accession>
<gene>
    <name evidence="2" type="ORF">C5C40_15115</name>
</gene>
<evidence type="ECO:0000313" key="3">
    <source>
        <dbReference type="Proteomes" id="UP000239698"/>
    </source>
</evidence>
<sequence length="60" mass="6526">MECTFIRESGEEVVIGPGWMLTLFAGTAGAFGVASIAAMAWSHPRPAWKVRHSAAENEHR</sequence>
<proteinExistence type="predicted"/>
<evidence type="ECO:0000313" key="2">
    <source>
        <dbReference type="EMBL" id="PPH71376.1"/>
    </source>
</evidence>
<reference evidence="2 3" key="1">
    <citation type="submission" date="2018-02" db="EMBL/GenBank/DDBJ databases">
        <title>Bacteriophage NCPPB3778 and a type I-E CRISPR drive the evolution of the US Biological Select Agent, Rathayibacter toxicus.</title>
        <authorList>
            <person name="Davis E.W.II."/>
            <person name="Tabima J.F."/>
            <person name="Weisberg A.J."/>
            <person name="Lopes L.D."/>
            <person name="Wiseman M.S."/>
            <person name="Wiseman M.S."/>
            <person name="Pupko T."/>
            <person name="Belcher M.S."/>
            <person name="Sechler A.J."/>
            <person name="Tancos M.A."/>
            <person name="Schroeder B.K."/>
            <person name="Murray T.D."/>
            <person name="Luster D.G."/>
            <person name="Schneider W.L."/>
            <person name="Rogers E."/>
            <person name="Andreote F.D."/>
            <person name="Grunwald N.J."/>
            <person name="Putnam M.L."/>
            <person name="Chang J.H."/>
        </authorList>
    </citation>
    <scope>NUCLEOTIDE SEQUENCE [LARGE SCALE GENOMIC DNA]</scope>
    <source>
        <strain evidence="2 3">AY1D6</strain>
    </source>
</reference>
<keyword evidence="1" id="KW-0472">Membrane</keyword>
<organism evidence="2 3">
    <name type="scientific">Rathayibacter rathayi</name>
    <name type="common">Corynebacterium rathayi</name>
    <dbReference type="NCBI Taxonomy" id="33887"/>
    <lineage>
        <taxon>Bacteria</taxon>
        <taxon>Bacillati</taxon>
        <taxon>Actinomycetota</taxon>
        <taxon>Actinomycetes</taxon>
        <taxon>Micrococcales</taxon>
        <taxon>Microbacteriaceae</taxon>
        <taxon>Rathayibacter</taxon>
    </lineage>
</organism>
<feature type="transmembrane region" description="Helical" evidence="1">
    <location>
        <begin position="19"/>
        <end position="41"/>
    </location>
</feature>
<dbReference type="EMBL" id="PSVT01000057">
    <property type="protein sequence ID" value="PPH71376.1"/>
    <property type="molecule type" value="Genomic_DNA"/>
</dbReference>
<keyword evidence="1" id="KW-1133">Transmembrane helix</keyword>
<comment type="caution">
    <text evidence="2">The sequence shown here is derived from an EMBL/GenBank/DDBJ whole genome shotgun (WGS) entry which is preliminary data.</text>
</comment>
<keyword evidence="1" id="KW-0812">Transmembrane</keyword>
<dbReference type="Proteomes" id="UP000239698">
    <property type="component" value="Unassembled WGS sequence"/>
</dbReference>
<evidence type="ECO:0000256" key="1">
    <source>
        <dbReference type="SAM" id="Phobius"/>
    </source>
</evidence>